<feature type="transmembrane region" description="Helical" evidence="2">
    <location>
        <begin position="2503"/>
        <end position="2521"/>
    </location>
</feature>
<keyword evidence="2" id="KW-0472">Membrane</keyword>
<evidence type="ECO:0000313" key="4">
    <source>
        <dbReference type="WBParaSite" id="TCONS_00008522.p1"/>
    </source>
</evidence>
<feature type="transmembrane region" description="Helical" evidence="2">
    <location>
        <begin position="2691"/>
        <end position="2713"/>
    </location>
</feature>
<feature type="transmembrane region" description="Helical" evidence="2">
    <location>
        <begin position="2859"/>
        <end position="2878"/>
    </location>
</feature>
<keyword evidence="2" id="KW-0812">Transmembrane</keyword>
<evidence type="ECO:0000313" key="3">
    <source>
        <dbReference type="Proteomes" id="UP000035681"/>
    </source>
</evidence>
<dbReference type="GO" id="GO:0035348">
    <property type="term" value="P:acetyl-CoA transmembrane transport"/>
    <property type="evidence" value="ECO:0007669"/>
    <property type="project" value="InterPro"/>
</dbReference>
<dbReference type="SUPFAM" id="SSF103473">
    <property type="entry name" value="MFS general substrate transporter"/>
    <property type="match status" value="1"/>
</dbReference>
<feature type="transmembrane region" description="Helical" evidence="2">
    <location>
        <begin position="2404"/>
        <end position="2428"/>
    </location>
</feature>
<dbReference type="InterPro" id="IPR024855">
    <property type="entry name" value="UNC79"/>
</dbReference>
<feature type="region of interest" description="Disordered" evidence="1">
    <location>
        <begin position="891"/>
        <end position="925"/>
    </location>
</feature>
<dbReference type="SUPFAM" id="SSF48371">
    <property type="entry name" value="ARM repeat"/>
    <property type="match status" value="1"/>
</dbReference>
<feature type="transmembrane region" description="Helical" evidence="2">
    <location>
        <begin position="2720"/>
        <end position="2741"/>
    </location>
</feature>
<dbReference type="InterPro" id="IPR016024">
    <property type="entry name" value="ARM-type_fold"/>
</dbReference>
<keyword evidence="3" id="KW-1185">Reference proteome</keyword>
<accession>A0AAF5D8L0</accession>
<feature type="compositionally biased region" description="Polar residues" evidence="1">
    <location>
        <begin position="909"/>
        <end position="924"/>
    </location>
</feature>
<feature type="transmembrane region" description="Helical" evidence="2">
    <location>
        <begin position="2655"/>
        <end position="2671"/>
    </location>
</feature>
<sequence length="2900" mass="330129">MPRSPVRAWYGAELDFGGRIYRIRRTVKMSTTRAATFSAKIKTLSEFHTRIVTNQQIPSNAEIITTLRYFQQTLVGFLKDIPQDKRYILKKYTPEVSRQSVFPNLNYSGLLYGLLNFLDIFPQITSGQQAIGEAILDVFRTLYFFLERENLDQLPYAISSLLETFPDELGKKIIHVICDCIMPYLLTDDGAGEPNILIVLLMIFQYNKNRSFHTWALESFMGLKEDLYSDVIKVIAKGSSESRITAANLLFHYWPINNPNILHRKQIQYRVQAWSPVKCEVLNCNEKALSVKVCYDPEVCAKYGDLAPPLFICKGCSSDIQSEVSLKYIQQPMTSANITICQNKGCESSNRMVVGTCFDEDCVRAHSFVPIRLCEECITCLHEGKTSKHRRQMSIKNIWGSQIEFLMIEAIVKLLKETSYQLESSEGDIKRPKWLRQLEAGQTIGTDVDTMNDERRMLSRFGVWMMSALCPPTKEATKESVGYVLAMLFQWFTTTALLPNDTMGSQLEQLKVDFVSNWVNMALTNHYDVFIKILSPNLPEYGKVGGVWDKLCHKKEQMKEGLSKLLALMPYDIISLDAWNKLMPLWLQTMCQDISDDEINDLKILLCKIFEPDLCPLPFETEKVYGFMSDRLENGNKEDILNVLQWLHFLTRIDITIQINMLLDMFYKCALQLVKEKFFICVNPIPEDEINDLEPADSPLLIQVIMSDILLKQMELNGSNEICLNDITKRIFYVEGLLLDYPIVKVNDSEGTIKNGHTCQNPETDQFADCDFCQQAVFLYQSLMELLIKIVPENEIDFKKLEEEEMDKNNYNMDQHLTTDANTKQSKGSSALSPLLSFDASGTIINTSLMSTLSGGVITQGNILSPGSGNTELTDAVLSSSDVVELAEPPPLQVADDDDISKNGGKVDSLSTGDENKTENSSNYDGDDFDNINNKQIWKTAAGKFKFKLCELPSQLRLIFSLLKNIDKEVDPDAQYFLLECLRYLCLHYDSFSKLKKEHRGFVIWLQENLLIPKLYTLLRSDYSQVGQLAVKLISYAITLPYGEEVFWNIINEDFTSEDWKIRFKAVERVFILAHFIPIKLLKSNKLLMTSLSCAFCHFIISANDPNCSVSQKAILSIQALPSTSLQIISLCLEAQFDSCIIDRPLIIQRLQLLTQLIPNEQQILTWDFFIQHFETLALEAQIKNHGGDNTFVQDLLHTNPTSDLYQKKVTKARKSLNEASHVRSIVKSLKDTSLKHQLSTSIKDNDIQKEEAAKASSRRGRRSALRGSTLSTTARFKLKKVLMYLRVIGAFKKVGGSFSAANFFSNNIFSRRSPSPGPEHKEIYIEGENNNGRSNLFVFSNGLPTTDERINSKNDGKSFICQDSGEGINEKTSMMHYKSDQNENSPCSKEGITEGSGKMNNKKYNYGSGAKDYSEEETNLCLLLNRVVDLENPERHTLYLIISLFCDFLSNNKSTSDEKSAAKKQSILLRHFNTLLGYSHSEKCFIVPASRLRKSAVCNAFLNGLPEILDCNLLIGNQMLLIIVQLLHHLPSPNISMNQTQNDQYSLSLLTPLVRQTWLNTLILILYKYRFDNPPISDIMIKLINIVLATLDLQCHTCVVGKINNDDLIDWSEYSDDSGTSDVEEYSINPASETILEEVEEGTSTYSLTKNVDDEEYEKNLKTSGVTDENVPEKLSISRPNSLTAISIKSKDFTSTNTFSDKVEYQKLKDRSLNYRKKKDHIIMKKSKKVKNVASQLNFNELVEFRCGNCNEPLKNFDEESLSLCVIALETFCQREPTMAAPILLKILMTVSKFIETPLYSWHETTLFVPGNSRSTSKQLLRVIFHQLSNCGIAYQLFDSKIENPIRFWTTVSFSLTDFNELNPISLINCLLEDLLNDWPQNNRLDRALFNLAAYVQTLPTDNYLNTWSTTVSHLETFFRKYYSSITYNVDNGNQGEEKITTELKCSIIVMKKVMKIQNFSTFKSSALLVEAYSKWLTESLHHTKIDLIDLLGICTACNRALIRERDKQCITKAVVFELIQAIKFKVKLHENNYLRIVDLILQDTGELISIEITDDQYNTGASDAVKPYMSDILEFVAEIHVLSRLKKQTKTDSVGGEFKAGLAKIVAVEMSRNSGKDNRPVIRYIPWLLSPPNVTQAAPGAFAESVTNVRILSWLLLGALHSKAGCTPIPIESSNQMADYIHFVLAGFADQSKQSVVHMSALFHAFHLCQIWTVYCEQHAITCNSSEIATKTMNYILDFWSRVTPAILQLLSHSKVLADMVNLHFVNTMQALQQVNSAVLCQLYPMWQPILTAYHNQIPTQLRVKLEACENQPSLQIHDIYSWIKKVRFKISQIELQTSAASPFYNIIAMSNELKHRTGVFVNDYNFKENKYHEEEDNNIDRKKNGWYKNWIKQYHGDESSITLLLLLYFLQGIPLGIIGCIPFILSERNISLTDLSFFSFCSYPFSAKLLWAPIVDSIWIKSIGRRKTWLIPTQLLISIYLIIISTFINDIIPEEQIHGISINIKVLTAIFLPLNFLAATQDIAVDGWALTMLSRKNVGLASTCNAIGQYLGVFFGYNMFMFLSSEKYANKFFRNTPTHGGLVSFSSFLFFWGLIFGLVTILVLIFKTEVDNSIEEKKNDKKNEDGDEESELELGIGETYTTLWKIITLKPMWILLLILFTNKFSFAASDNTTAIRLIELGMPKEDLAMINVFLYPLQIFFPILIGKFIVGKNPLNLFIYAYPFRMIMNIVYSLFLYISSTVIQNGTYPYYIYIMWLFGMLINDSLQITMFLSIMSFFANISDPKIGGTYMTLLNTITNLGGTMSGTVILIIIDMLTIQNCIDKKTGETIGECKTSQAHQLCVDNGNTCSFIIDGYYLSIALGCIFGIVWLLILWKPIKNLQKIPREEWLIFKKKKE</sequence>
<proteinExistence type="predicted"/>
<dbReference type="PANTHER" id="PTHR21696">
    <property type="entry name" value="PROTEIN UNC-79 HOMOLOG"/>
    <property type="match status" value="1"/>
</dbReference>
<dbReference type="Pfam" id="PF14776">
    <property type="entry name" value="UNC-79"/>
    <property type="match status" value="1"/>
</dbReference>
<keyword evidence="2" id="KW-1133">Transmembrane helix</keyword>
<dbReference type="InterPro" id="IPR024371">
    <property type="entry name" value="AcetylCoA_trans_1-like"/>
</dbReference>
<dbReference type="Gene3D" id="1.20.1250.20">
    <property type="entry name" value="MFS general substrate transporter like domains"/>
    <property type="match status" value="1"/>
</dbReference>
<feature type="transmembrane region" description="Helical" evidence="2">
    <location>
        <begin position="2541"/>
        <end position="2566"/>
    </location>
</feature>
<dbReference type="GO" id="GO:0008521">
    <property type="term" value="F:acetyl-CoA transmembrane transporter activity"/>
    <property type="evidence" value="ECO:0007669"/>
    <property type="project" value="InterPro"/>
</dbReference>
<feature type="transmembrane region" description="Helical" evidence="2">
    <location>
        <begin position="2793"/>
        <end position="2816"/>
    </location>
</feature>
<reference evidence="4" key="1">
    <citation type="submission" date="2024-02" db="UniProtKB">
        <authorList>
            <consortium name="WormBaseParasite"/>
        </authorList>
    </citation>
    <scope>IDENTIFICATION</scope>
</reference>
<evidence type="ECO:0000256" key="2">
    <source>
        <dbReference type="SAM" id="Phobius"/>
    </source>
</evidence>
<dbReference type="PANTHER" id="PTHR21696:SF2">
    <property type="entry name" value="PROTEIN UNC-79 HOMOLOG"/>
    <property type="match status" value="1"/>
</dbReference>
<protein>
    <submittedName>
        <fullName evidence="4">Protein unc-79 homolog</fullName>
    </submittedName>
</protein>
<feature type="transmembrane region" description="Helical" evidence="2">
    <location>
        <begin position="2586"/>
        <end position="2609"/>
    </location>
</feature>
<dbReference type="WBParaSite" id="TCONS_00008522.p1">
    <property type="protein sequence ID" value="TCONS_00008522.p1"/>
    <property type="gene ID" value="XLOC_006458"/>
</dbReference>
<dbReference type="Pfam" id="PF13000">
    <property type="entry name" value="Acatn"/>
    <property type="match status" value="2"/>
</dbReference>
<evidence type="ECO:0000256" key="1">
    <source>
        <dbReference type="SAM" id="MobiDB-lite"/>
    </source>
</evidence>
<feature type="transmembrane region" description="Helical" evidence="2">
    <location>
        <begin position="2472"/>
        <end position="2491"/>
    </location>
</feature>
<name>A0AAF5D8L0_STRER</name>
<dbReference type="GO" id="GO:0016020">
    <property type="term" value="C:membrane"/>
    <property type="evidence" value="ECO:0007669"/>
    <property type="project" value="InterPro"/>
</dbReference>
<organism evidence="3 4">
    <name type="scientific">Strongyloides stercoralis</name>
    <name type="common">Threadworm</name>
    <dbReference type="NCBI Taxonomy" id="6248"/>
    <lineage>
        <taxon>Eukaryota</taxon>
        <taxon>Metazoa</taxon>
        <taxon>Ecdysozoa</taxon>
        <taxon>Nematoda</taxon>
        <taxon>Chromadorea</taxon>
        <taxon>Rhabditida</taxon>
        <taxon>Tylenchina</taxon>
        <taxon>Panagrolaimomorpha</taxon>
        <taxon>Strongyloidoidea</taxon>
        <taxon>Strongyloididae</taxon>
        <taxon>Strongyloides</taxon>
    </lineage>
</organism>
<dbReference type="Proteomes" id="UP000035681">
    <property type="component" value="Unplaced"/>
</dbReference>
<dbReference type="InterPro" id="IPR036259">
    <property type="entry name" value="MFS_trans_sf"/>
</dbReference>
<feature type="transmembrane region" description="Helical" evidence="2">
    <location>
        <begin position="2753"/>
        <end position="2781"/>
    </location>
</feature>